<evidence type="ECO:0000313" key="2">
    <source>
        <dbReference type="EMBL" id="NDW21469.1"/>
    </source>
</evidence>
<accession>A0A6L9MTC9</accession>
<keyword evidence="3" id="KW-1185">Reference proteome</keyword>
<dbReference type="SUPFAM" id="SSF141371">
    <property type="entry name" value="PilZ domain-like"/>
    <property type="match status" value="1"/>
</dbReference>
<protein>
    <submittedName>
        <fullName evidence="2">PilZ domain-containing protein</fullName>
    </submittedName>
</protein>
<name>A0A6L9MTC9_9ALTE</name>
<sequence>MTDKRQFQRVELDVPGTLAHEGKEIHVIVHDVSLQGIKLLASESALSILPFDSHDPYVATFQANEDSPEITLYIEQLYRHADTRQSLVSLGCKVARMDINCVSALRRLIALNSEDEGIEERDLNALVNAVYQQESKAG</sequence>
<dbReference type="GO" id="GO:0035438">
    <property type="term" value="F:cyclic-di-GMP binding"/>
    <property type="evidence" value="ECO:0007669"/>
    <property type="project" value="InterPro"/>
</dbReference>
<dbReference type="EMBL" id="JAAAWP010000004">
    <property type="protein sequence ID" value="NDW21469.1"/>
    <property type="molecule type" value="Genomic_DNA"/>
</dbReference>
<dbReference type="AlphaFoldDB" id="A0A6L9MTC9"/>
<reference evidence="2 3" key="1">
    <citation type="submission" date="2020-01" db="EMBL/GenBank/DDBJ databases">
        <title>Genomes of bacteria type strains.</title>
        <authorList>
            <person name="Chen J."/>
            <person name="Zhu S."/>
            <person name="Yang J."/>
        </authorList>
    </citation>
    <scope>NUCLEOTIDE SEQUENCE [LARGE SCALE GENOMIC DNA]</scope>
    <source>
        <strain evidence="2 3">LMG 22958</strain>
    </source>
</reference>
<dbReference type="Gene3D" id="2.40.10.220">
    <property type="entry name" value="predicted glycosyltransferase like domains"/>
    <property type="match status" value="1"/>
</dbReference>
<organism evidence="2 3">
    <name type="scientific">Alteromonas hispanica</name>
    <dbReference type="NCBI Taxonomy" id="315421"/>
    <lineage>
        <taxon>Bacteria</taxon>
        <taxon>Pseudomonadati</taxon>
        <taxon>Pseudomonadota</taxon>
        <taxon>Gammaproteobacteria</taxon>
        <taxon>Alteromonadales</taxon>
        <taxon>Alteromonadaceae</taxon>
        <taxon>Alteromonas/Salinimonas group</taxon>
        <taxon>Alteromonas</taxon>
    </lineage>
</organism>
<gene>
    <name evidence="2" type="ORF">GTW09_08055</name>
</gene>
<proteinExistence type="predicted"/>
<dbReference type="RefSeq" id="WP_163111481.1">
    <property type="nucleotide sequence ID" value="NZ_JAAAWP010000004.1"/>
</dbReference>
<dbReference type="InterPro" id="IPR009875">
    <property type="entry name" value="PilZ_domain"/>
</dbReference>
<evidence type="ECO:0000259" key="1">
    <source>
        <dbReference type="Pfam" id="PF07238"/>
    </source>
</evidence>
<evidence type="ECO:0000313" key="3">
    <source>
        <dbReference type="Proteomes" id="UP000478837"/>
    </source>
</evidence>
<dbReference type="Pfam" id="PF07238">
    <property type="entry name" value="PilZ"/>
    <property type="match status" value="1"/>
</dbReference>
<comment type="caution">
    <text evidence="2">The sequence shown here is derived from an EMBL/GenBank/DDBJ whole genome shotgun (WGS) entry which is preliminary data.</text>
</comment>
<dbReference type="Proteomes" id="UP000478837">
    <property type="component" value="Unassembled WGS sequence"/>
</dbReference>
<feature type="domain" description="PilZ" evidence="1">
    <location>
        <begin position="3"/>
        <end position="110"/>
    </location>
</feature>